<dbReference type="eggNOG" id="COG2442">
    <property type="taxonomic scope" value="Bacteria"/>
</dbReference>
<accession>H8Z105</accession>
<organism evidence="1 2">
    <name type="scientific">Thiorhodovibrio frisius</name>
    <dbReference type="NCBI Taxonomy" id="631362"/>
    <lineage>
        <taxon>Bacteria</taxon>
        <taxon>Pseudomonadati</taxon>
        <taxon>Pseudomonadota</taxon>
        <taxon>Gammaproteobacteria</taxon>
        <taxon>Chromatiales</taxon>
        <taxon>Chromatiaceae</taxon>
        <taxon>Thiorhodovibrio</taxon>
    </lineage>
</organism>
<dbReference type="HOGENOM" id="CLU_126005_4_0_6"/>
<dbReference type="PANTHER" id="PTHR34849">
    <property type="entry name" value="SSL5025 PROTEIN"/>
    <property type="match status" value="1"/>
</dbReference>
<dbReference type="SUPFAM" id="SSF46689">
    <property type="entry name" value="Homeodomain-like"/>
    <property type="match status" value="1"/>
</dbReference>
<dbReference type="Proteomes" id="UP000002964">
    <property type="component" value="Unassembled WGS sequence"/>
</dbReference>
<dbReference type="STRING" id="631362.Thi970DRAFT_02689"/>
<protein>
    <recommendedName>
        <fullName evidence="3">DUF433 domain-containing protein</fullName>
    </recommendedName>
</protein>
<sequence>MSDQRLARITLEPGKCGGSPCIRGYRLRVSDILSLLGSGASLSEILEDYTFLEEEDIFAALEYAAVQLSHPVLIAA</sequence>
<proteinExistence type="predicted"/>
<dbReference type="InterPro" id="IPR036388">
    <property type="entry name" value="WH-like_DNA-bd_sf"/>
</dbReference>
<dbReference type="RefSeq" id="WP_009149262.1">
    <property type="nucleotide sequence ID" value="NZ_CP121471.1"/>
</dbReference>
<dbReference type="Gene3D" id="1.10.10.10">
    <property type="entry name" value="Winged helix-like DNA-binding domain superfamily/Winged helix DNA-binding domain"/>
    <property type="match status" value="1"/>
</dbReference>
<evidence type="ECO:0008006" key="3">
    <source>
        <dbReference type="Google" id="ProtNLM"/>
    </source>
</evidence>
<dbReference type="PANTHER" id="PTHR34849:SF3">
    <property type="entry name" value="SSR2962 PROTEIN"/>
    <property type="match status" value="1"/>
</dbReference>
<dbReference type="Pfam" id="PF04255">
    <property type="entry name" value="DUF433"/>
    <property type="match status" value="1"/>
</dbReference>
<name>H8Z105_9GAMM</name>
<dbReference type="AlphaFoldDB" id="H8Z105"/>
<keyword evidence="2" id="KW-1185">Reference proteome</keyword>
<reference evidence="1 2" key="2">
    <citation type="submission" date="2011-11" db="EMBL/GenBank/DDBJ databases">
        <authorList>
            <consortium name="US DOE Joint Genome Institute"/>
            <person name="Lucas S."/>
            <person name="Han J."/>
            <person name="Lapidus A."/>
            <person name="Cheng J.-F."/>
            <person name="Goodwin L."/>
            <person name="Pitluck S."/>
            <person name="Peters L."/>
            <person name="Ovchinnikova G."/>
            <person name="Zhang X."/>
            <person name="Detter J.C."/>
            <person name="Han C."/>
            <person name="Tapia R."/>
            <person name="Land M."/>
            <person name="Hauser L."/>
            <person name="Kyrpides N."/>
            <person name="Ivanova N."/>
            <person name="Pagani I."/>
            <person name="Vogl K."/>
            <person name="Liu Z."/>
            <person name="Overmann J."/>
            <person name="Frigaard N.-U."/>
            <person name="Bryant D."/>
            <person name="Woyke T."/>
        </authorList>
    </citation>
    <scope>NUCLEOTIDE SEQUENCE [LARGE SCALE GENOMIC DNA]</scope>
    <source>
        <strain evidence="1 2">970</strain>
    </source>
</reference>
<dbReference type="InterPro" id="IPR007367">
    <property type="entry name" value="DUF433"/>
</dbReference>
<evidence type="ECO:0000313" key="1">
    <source>
        <dbReference type="EMBL" id="EIC22426.1"/>
    </source>
</evidence>
<dbReference type="InterPro" id="IPR009057">
    <property type="entry name" value="Homeodomain-like_sf"/>
</dbReference>
<evidence type="ECO:0000313" key="2">
    <source>
        <dbReference type="Proteomes" id="UP000002964"/>
    </source>
</evidence>
<reference evidence="2" key="1">
    <citation type="submission" date="2011-06" db="EMBL/GenBank/DDBJ databases">
        <authorList>
            <consortium name="US DOE Joint Genome Institute (JGI-PGF)"/>
            <person name="Lucas S."/>
            <person name="Han J."/>
            <person name="Lapidus A."/>
            <person name="Cheng J.-F."/>
            <person name="Goodwin L."/>
            <person name="Pitluck S."/>
            <person name="Peters L."/>
            <person name="Land M.L."/>
            <person name="Hauser L."/>
            <person name="Vogl K."/>
            <person name="Liu Z."/>
            <person name="Overmann J."/>
            <person name="Frigaard N.-U."/>
            <person name="Bryant D.A."/>
            <person name="Woyke T.J."/>
        </authorList>
    </citation>
    <scope>NUCLEOTIDE SEQUENCE [LARGE SCALE GENOMIC DNA]</scope>
    <source>
        <strain evidence="2">970</strain>
    </source>
</reference>
<dbReference type="EMBL" id="JH603169">
    <property type="protein sequence ID" value="EIC22426.1"/>
    <property type="molecule type" value="Genomic_DNA"/>
</dbReference>
<gene>
    <name evidence="1" type="ORF">Thi970DRAFT_02689</name>
</gene>